<dbReference type="InterPro" id="IPR016185">
    <property type="entry name" value="PreATP-grasp_dom_sf"/>
</dbReference>
<evidence type="ECO:0000313" key="12">
    <source>
        <dbReference type="Proteomes" id="UP000774617"/>
    </source>
</evidence>
<proteinExistence type="inferred from homology"/>
<dbReference type="PANTHER" id="PTHR11130">
    <property type="entry name" value="GLUTATHIONE SYNTHETASE"/>
    <property type="match status" value="1"/>
</dbReference>
<comment type="similarity">
    <text evidence="2 9">Belongs to the eukaryotic GSH synthase family.</text>
</comment>
<evidence type="ECO:0000256" key="9">
    <source>
        <dbReference type="PIRNR" id="PIRNR001558"/>
    </source>
</evidence>
<keyword evidence="3 9" id="KW-0436">Ligase</keyword>
<evidence type="ECO:0000256" key="4">
    <source>
        <dbReference type="ARBA" id="ARBA00022684"/>
    </source>
</evidence>
<accession>A0ABQ8GPT2</accession>
<keyword evidence="12" id="KW-1185">Reference proteome</keyword>
<gene>
    <name evidence="11" type="ORF">B0J12DRAFT_563574</name>
</gene>
<comment type="catalytic activity">
    <reaction evidence="9">
        <text>gamma-L-glutamyl-L-cysteine + glycine + ATP = glutathione + ADP + phosphate + H(+)</text>
        <dbReference type="Rhea" id="RHEA:13557"/>
        <dbReference type="ChEBI" id="CHEBI:15378"/>
        <dbReference type="ChEBI" id="CHEBI:30616"/>
        <dbReference type="ChEBI" id="CHEBI:43474"/>
        <dbReference type="ChEBI" id="CHEBI:57305"/>
        <dbReference type="ChEBI" id="CHEBI:57925"/>
        <dbReference type="ChEBI" id="CHEBI:58173"/>
        <dbReference type="ChEBI" id="CHEBI:456216"/>
        <dbReference type="EC" id="6.3.2.3"/>
    </reaction>
</comment>
<evidence type="ECO:0000256" key="2">
    <source>
        <dbReference type="ARBA" id="ARBA00010385"/>
    </source>
</evidence>
<keyword evidence="6 9" id="KW-0547">Nucleotide-binding</keyword>
<dbReference type="InterPro" id="IPR037013">
    <property type="entry name" value="GSH-S_sub-bd_sf"/>
</dbReference>
<dbReference type="Gene3D" id="3.30.470.20">
    <property type="entry name" value="ATP-grasp fold, B domain"/>
    <property type="match status" value="1"/>
</dbReference>
<dbReference type="Pfam" id="PF03917">
    <property type="entry name" value="GSH_synth_ATP"/>
    <property type="match status" value="1"/>
</dbReference>
<comment type="pathway">
    <text evidence="1 9">Sulfur metabolism; glutathione biosynthesis; glutathione from L-cysteine and L-glutamate: step 2/2.</text>
</comment>
<dbReference type="Gene3D" id="3.40.50.1760">
    <property type="entry name" value="Glutathione synthase, substrate-binding domain superfamily, eukaryotic"/>
    <property type="match status" value="1"/>
</dbReference>
<dbReference type="Gene3D" id="3.30.1490.50">
    <property type="match status" value="1"/>
</dbReference>
<keyword evidence="7 9" id="KW-0067">ATP-binding</keyword>
<dbReference type="EMBL" id="JAGTJR010000003">
    <property type="protein sequence ID" value="KAH7062205.1"/>
    <property type="molecule type" value="Genomic_DNA"/>
</dbReference>
<dbReference type="InterPro" id="IPR005615">
    <property type="entry name" value="Glutathione_synthase"/>
</dbReference>
<keyword evidence="4 9" id="KW-0317">Glutathione biosynthesis</keyword>
<evidence type="ECO:0000256" key="1">
    <source>
        <dbReference type="ARBA" id="ARBA00004965"/>
    </source>
</evidence>
<keyword evidence="5 9" id="KW-0479">Metal-binding</keyword>
<sequence length="523" mass="56581">MWNIPESQTAGDLGDLVDQIKDYQFTHGAMIKLARTNEGPTVLSRPIGVSVYPTPFPRARFQEAIDLQQAFNKLYAGIAEDPEWLEETLRHLIDTDSFTRSLWDIHKDASRYQAETISLEHQPITLGIFRSDYMLHQPNEASSSSYSSSSTVSSSFRTAQLKQVDFNTFSATGGCHATTAAQMHAHLSLYNSNNNNAHTLPATNRTAPALIAALAAAHAAYGPSKSGHPLAILVLVRSAPTADICDERPLEYGLWSRSPPIECHRLPFGTPVLHRTTLGPGGALLYRIPGRSGSTREVSVAYFRAGAEAGEYGDDGVAARFFVERSCAVKVPSVLAQLATWRAVQRRLAGEGGAVERFLGARADGLARAVRRCFAPMYTLDAKSEEGLRARGLVAEKEGAGGYVVKRGAGGAGAPGSVWGADIPGFLGGVEERLWRDYVLMERIRPPAVEGTLMGPRGLYRGSVVSELGVFGVVMWERRKGGGGVEILKNENAGWSFKTKAAHVNEMSVIKGYGCFDCPALVD</sequence>
<dbReference type="InterPro" id="IPR014709">
    <property type="entry name" value="Glutathione_synthase_C_euk"/>
</dbReference>
<dbReference type="InterPro" id="IPR014049">
    <property type="entry name" value="Glutathione_synthase_N_euk"/>
</dbReference>
<evidence type="ECO:0000256" key="6">
    <source>
        <dbReference type="ARBA" id="ARBA00022741"/>
    </source>
</evidence>
<dbReference type="PANTHER" id="PTHR11130:SF0">
    <property type="entry name" value="GLUTATHIONE SYNTHETASE"/>
    <property type="match status" value="1"/>
</dbReference>
<dbReference type="InterPro" id="IPR014042">
    <property type="entry name" value="Glutathione_synthase_a-hlx"/>
</dbReference>
<evidence type="ECO:0000313" key="11">
    <source>
        <dbReference type="EMBL" id="KAH7062205.1"/>
    </source>
</evidence>
<feature type="domain" description="Glutathione synthase substrate-binding" evidence="10">
    <location>
        <begin position="232"/>
        <end position="339"/>
    </location>
</feature>
<reference evidence="11 12" key="1">
    <citation type="journal article" date="2021" name="Nat. Commun.">
        <title>Genetic determinants of endophytism in the Arabidopsis root mycobiome.</title>
        <authorList>
            <person name="Mesny F."/>
            <person name="Miyauchi S."/>
            <person name="Thiergart T."/>
            <person name="Pickel B."/>
            <person name="Atanasova L."/>
            <person name="Karlsson M."/>
            <person name="Huettel B."/>
            <person name="Barry K.W."/>
            <person name="Haridas S."/>
            <person name="Chen C."/>
            <person name="Bauer D."/>
            <person name="Andreopoulos W."/>
            <person name="Pangilinan J."/>
            <person name="LaButti K."/>
            <person name="Riley R."/>
            <person name="Lipzen A."/>
            <person name="Clum A."/>
            <person name="Drula E."/>
            <person name="Henrissat B."/>
            <person name="Kohler A."/>
            <person name="Grigoriev I.V."/>
            <person name="Martin F.M."/>
            <person name="Hacquard S."/>
        </authorList>
    </citation>
    <scope>NUCLEOTIDE SEQUENCE [LARGE SCALE GENOMIC DNA]</scope>
    <source>
        <strain evidence="11 12">MPI-SDFR-AT-0080</strain>
    </source>
</reference>
<comment type="cofactor">
    <cofactor evidence="9">
        <name>Mg(2+)</name>
        <dbReference type="ChEBI" id="CHEBI:18420"/>
    </cofactor>
    <text evidence="9">Binds 1 Mg(2+) ion per subunit.</text>
</comment>
<dbReference type="InterPro" id="IPR004887">
    <property type="entry name" value="GSH_synth_subst-bd"/>
</dbReference>
<dbReference type="Gene3D" id="3.30.1490.80">
    <property type="match status" value="1"/>
</dbReference>
<evidence type="ECO:0000256" key="5">
    <source>
        <dbReference type="ARBA" id="ARBA00022723"/>
    </source>
</evidence>
<dbReference type="PIRSF" id="PIRSF001558">
    <property type="entry name" value="GSHase"/>
    <property type="match status" value="1"/>
</dbReference>
<organism evidence="11 12">
    <name type="scientific">Macrophomina phaseolina</name>
    <dbReference type="NCBI Taxonomy" id="35725"/>
    <lineage>
        <taxon>Eukaryota</taxon>
        <taxon>Fungi</taxon>
        <taxon>Dikarya</taxon>
        <taxon>Ascomycota</taxon>
        <taxon>Pezizomycotina</taxon>
        <taxon>Dothideomycetes</taxon>
        <taxon>Dothideomycetes incertae sedis</taxon>
        <taxon>Botryosphaeriales</taxon>
        <taxon>Botryosphaeriaceae</taxon>
        <taxon>Macrophomina</taxon>
    </lineage>
</organism>
<keyword evidence="8 9" id="KW-0460">Magnesium</keyword>
<evidence type="ECO:0000259" key="10">
    <source>
        <dbReference type="Pfam" id="PF03199"/>
    </source>
</evidence>
<name>A0ABQ8GPT2_9PEZI</name>
<evidence type="ECO:0000256" key="3">
    <source>
        <dbReference type="ARBA" id="ARBA00022598"/>
    </source>
</evidence>
<protein>
    <recommendedName>
        <fullName evidence="9">Glutathione synthetase</fullName>
        <shortName evidence="9">GSH-S</shortName>
        <ecNumber evidence="9">6.3.2.3</ecNumber>
    </recommendedName>
</protein>
<comment type="caution">
    <text evidence="11">The sequence shown here is derived from an EMBL/GenBank/DDBJ whole genome shotgun (WGS) entry which is preliminary data.</text>
</comment>
<dbReference type="Pfam" id="PF03199">
    <property type="entry name" value="GSH_synthase"/>
    <property type="match status" value="1"/>
</dbReference>
<evidence type="ECO:0000256" key="8">
    <source>
        <dbReference type="ARBA" id="ARBA00022842"/>
    </source>
</evidence>
<evidence type="ECO:0000256" key="7">
    <source>
        <dbReference type="ARBA" id="ARBA00022840"/>
    </source>
</evidence>
<dbReference type="Proteomes" id="UP000774617">
    <property type="component" value="Unassembled WGS sequence"/>
</dbReference>
<dbReference type="SUPFAM" id="SSF52440">
    <property type="entry name" value="PreATP-grasp domain"/>
    <property type="match status" value="1"/>
</dbReference>
<dbReference type="Gene3D" id="1.10.1080.10">
    <property type="entry name" value="Glutathione Synthetase, Chain A, domain 3"/>
    <property type="match status" value="1"/>
</dbReference>
<dbReference type="SUPFAM" id="SSF56059">
    <property type="entry name" value="Glutathione synthetase ATP-binding domain-like"/>
    <property type="match status" value="1"/>
</dbReference>
<dbReference type="EC" id="6.3.2.3" evidence="9"/>